<dbReference type="EMBL" id="CASHSV030000109">
    <property type="protein sequence ID" value="CAJ2648424.1"/>
    <property type="molecule type" value="Genomic_DNA"/>
</dbReference>
<comment type="caution">
    <text evidence="1">The sequence shown here is derived from an EMBL/GenBank/DDBJ whole genome shotgun (WGS) entry which is preliminary data.</text>
</comment>
<keyword evidence="2" id="KW-1185">Reference proteome</keyword>
<sequence length="184" mass="20619">MYSMKELMPSRVLSFEKQFFHLLRTLARTILAYLVLLYLHEDFDNPFDFCDESHIISKIHLISISDDGKLWDWLLTDEVNADTQKDDKKLGLVNDDSTAALHGANSDTMVSFAGGRELNVGRPLDHLNDNKSHLLSSTFNHEEISMTINLVGQLQLLSSTVTMLAVQTPSLTASKGSIVNLLII</sequence>
<proteinExistence type="predicted"/>
<evidence type="ECO:0000313" key="2">
    <source>
        <dbReference type="Proteomes" id="UP001177021"/>
    </source>
</evidence>
<protein>
    <submittedName>
        <fullName evidence="1">Uncharacterized protein</fullName>
    </submittedName>
</protein>
<evidence type="ECO:0000313" key="1">
    <source>
        <dbReference type="EMBL" id="CAJ2648424.1"/>
    </source>
</evidence>
<gene>
    <name evidence="1" type="ORF">MILVUS5_LOCUS16778</name>
</gene>
<reference evidence="1" key="1">
    <citation type="submission" date="2023-10" db="EMBL/GenBank/DDBJ databases">
        <authorList>
            <person name="Rodriguez Cubillos JULIANA M."/>
            <person name="De Vega J."/>
        </authorList>
    </citation>
    <scope>NUCLEOTIDE SEQUENCE</scope>
</reference>
<dbReference type="Proteomes" id="UP001177021">
    <property type="component" value="Unassembled WGS sequence"/>
</dbReference>
<organism evidence="1 2">
    <name type="scientific">Trifolium pratense</name>
    <name type="common">Red clover</name>
    <dbReference type="NCBI Taxonomy" id="57577"/>
    <lineage>
        <taxon>Eukaryota</taxon>
        <taxon>Viridiplantae</taxon>
        <taxon>Streptophyta</taxon>
        <taxon>Embryophyta</taxon>
        <taxon>Tracheophyta</taxon>
        <taxon>Spermatophyta</taxon>
        <taxon>Magnoliopsida</taxon>
        <taxon>eudicotyledons</taxon>
        <taxon>Gunneridae</taxon>
        <taxon>Pentapetalae</taxon>
        <taxon>rosids</taxon>
        <taxon>fabids</taxon>
        <taxon>Fabales</taxon>
        <taxon>Fabaceae</taxon>
        <taxon>Papilionoideae</taxon>
        <taxon>50 kb inversion clade</taxon>
        <taxon>NPAAA clade</taxon>
        <taxon>Hologalegina</taxon>
        <taxon>IRL clade</taxon>
        <taxon>Trifolieae</taxon>
        <taxon>Trifolium</taxon>
    </lineage>
</organism>
<accession>A0ACB0JTK3</accession>
<name>A0ACB0JTK3_TRIPR</name>